<name>N8YKS3_ACIBZ</name>
<accession>N8YKS3</accession>
<proteinExistence type="predicted"/>
<protein>
    <recommendedName>
        <fullName evidence="5">DUF4175 domain-containing protein</fullName>
    </recommendedName>
</protein>
<dbReference type="Proteomes" id="UP000013270">
    <property type="component" value="Unassembled WGS sequence"/>
</dbReference>
<keyword evidence="2" id="KW-1133">Transmembrane helix</keyword>
<reference evidence="3 4" key="1">
    <citation type="submission" date="2013-02" db="EMBL/GenBank/DDBJ databases">
        <title>The Genome Sequence of Acinetobacter bereziniae NIPH 3.</title>
        <authorList>
            <consortium name="The Broad Institute Genome Sequencing Platform"/>
            <consortium name="The Broad Institute Genome Sequencing Center for Infectious Disease"/>
            <person name="Cerqueira G."/>
            <person name="Feldgarden M."/>
            <person name="Courvalin P."/>
            <person name="Perichon B."/>
            <person name="Grillot-Courvalin C."/>
            <person name="Clermont D."/>
            <person name="Rocha E."/>
            <person name="Yoon E.-J."/>
            <person name="Nemec A."/>
            <person name="Walker B."/>
            <person name="Young S.K."/>
            <person name="Zeng Q."/>
            <person name="Gargeya S."/>
            <person name="Fitzgerald M."/>
            <person name="Haas B."/>
            <person name="Abouelleil A."/>
            <person name="Alvarado L."/>
            <person name="Arachchi H.M."/>
            <person name="Berlin A.M."/>
            <person name="Chapman S.B."/>
            <person name="Dewar J."/>
            <person name="Goldberg J."/>
            <person name="Griggs A."/>
            <person name="Gujja S."/>
            <person name="Hansen M."/>
            <person name="Howarth C."/>
            <person name="Imamovic A."/>
            <person name="Larimer J."/>
            <person name="McCowan C."/>
            <person name="Murphy C."/>
            <person name="Neiman D."/>
            <person name="Pearson M."/>
            <person name="Priest M."/>
            <person name="Roberts A."/>
            <person name="Saif S."/>
            <person name="Shea T."/>
            <person name="Sisk P."/>
            <person name="Sykes S."/>
            <person name="Wortman J."/>
            <person name="Nusbaum C."/>
            <person name="Birren B."/>
        </authorList>
    </citation>
    <scope>NUCLEOTIDE SEQUENCE [LARGE SCALE GENOMIC DNA]</scope>
    <source>
        <strain evidence="3 4">NIPH 3</strain>
    </source>
</reference>
<evidence type="ECO:0000256" key="2">
    <source>
        <dbReference type="SAM" id="Phobius"/>
    </source>
</evidence>
<evidence type="ECO:0000313" key="4">
    <source>
        <dbReference type="Proteomes" id="UP000013270"/>
    </source>
</evidence>
<feature type="transmembrane region" description="Helical" evidence="2">
    <location>
        <begin position="134"/>
        <end position="151"/>
    </location>
</feature>
<organism evidence="3 4">
    <name type="scientific">Acinetobacter bereziniae NIPH 3</name>
    <dbReference type="NCBI Taxonomy" id="1217651"/>
    <lineage>
        <taxon>Bacteria</taxon>
        <taxon>Pseudomonadati</taxon>
        <taxon>Pseudomonadota</taxon>
        <taxon>Gammaproteobacteria</taxon>
        <taxon>Moraxellales</taxon>
        <taxon>Moraxellaceae</taxon>
        <taxon>Acinetobacter</taxon>
    </lineage>
</organism>
<keyword evidence="2" id="KW-0812">Transmembrane</keyword>
<gene>
    <name evidence="3" type="ORF">F963_04257</name>
</gene>
<sequence length="428" mass="47901">MNAPRQGLFASLLIVSFAFHTFLLVVATTHQLNENRASQGQLMTSQLVTDSLSELEPANTVSLALLANRYATNPSVASIRILDAKKQVLATSGMAKTRQGEVFVRDALQNEKKVGTIEITLIKPSIGEILRTQWLAILVSLLIHAFLWLAYRAIARPTRSEYLARINNEARLKHEIQQLTEALEAEKANRTLAIAQAQQQAQNKVKPEPKVAVTSTVDDDQEILALNIQYYDPKQLMNTVNQSVSVPYFNLCQIFLNKSIELCAQHFKLNSKDFVIHQAFNQHGAILSIDAEKPDAAQSILMIGSVFQLLSEVLYKRYREDKRFVLQTRCAVTTSVEAMQLDAKHAAERLVNHLIAKEMALYLSNDQLKHIGDCYQLVALPNPTNVLTRHAFMINGMNNECAELAQNIRTEILKGKKQSVSSEPISDL</sequence>
<keyword evidence="1" id="KW-0175">Coiled coil</keyword>
<evidence type="ECO:0000256" key="1">
    <source>
        <dbReference type="SAM" id="Coils"/>
    </source>
</evidence>
<feature type="coiled-coil region" evidence="1">
    <location>
        <begin position="169"/>
        <end position="196"/>
    </location>
</feature>
<dbReference type="HOGENOM" id="CLU_638776_0_0_6"/>
<evidence type="ECO:0000313" key="3">
    <source>
        <dbReference type="EMBL" id="ENV19865.1"/>
    </source>
</evidence>
<dbReference type="AlphaFoldDB" id="N8YKS3"/>
<dbReference type="EMBL" id="APPK01000058">
    <property type="protein sequence ID" value="ENV19865.1"/>
    <property type="molecule type" value="Genomic_DNA"/>
</dbReference>
<dbReference type="PATRIC" id="fig|1217651.3.peg.4197"/>
<keyword evidence="2" id="KW-0472">Membrane</keyword>
<comment type="caution">
    <text evidence="3">The sequence shown here is derived from an EMBL/GenBank/DDBJ whole genome shotgun (WGS) entry which is preliminary data.</text>
</comment>
<evidence type="ECO:0008006" key="5">
    <source>
        <dbReference type="Google" id="ProtNLM"/>
    </source>
</evidence>